<dbReference type="EMBL" id="JACHEK010000005">
    <property type="protein sequence ID" value="MBB6145040.1"/>
    <property type="molecule type" value="Genomic_DNA"/>
</dbReference>
<feature type="domain" description="DUF4350" evidence="2">
    <location>
        <begin position="43"/>
        <end position="215"/>
    </location>
</feature>
<name>A0A841JV57_9BACT</name>
<comment type="caution">
    <text evidence="3">The sequence shown here is derived from an EMBL/GenBank/DDBJ whole genome shotgun (WGS) entry which is preliminary data.</text>
</comment>
<keyword evidence="4" id="KW-1185">Reference proteome</keyword>
<gene>
    <name evidence="3" type="ORF">HNQ77_002996</name>
</gene>
<organism evidence="3 4">
    <name type="scientific">Silvibacterium bohemicum</name>
    <dbReference type="NCBI Taxonomy" id="1577686"/>
    <lineage>
        <taxon>Bacteria</taxon>
        <taxon>Pseudomonadati</taxon>
        <taxon>Acidobacteriota</taxon>
        <taxon>Terriglobia</taxon>
        <taxon>Terriglobales</taxon>
        <taxon>Acidobacteriaceae</taxon>
        <taxon>Silvibacterium</taxon>
    </lineage>
</organism>
<keyword evidence="1" id="KW-0812">Transmembrane</keyword>
<evidence type="ECO:0000313" key="4">
    <source>
        <dbReference type="Proteomes" id="UP000538666"/>
    </source>
</evidence>
<reference evidence="3 4" key="1">
    <citation type="submission" date="2020-08" db="EMBL/GenBank/DDBJ databases">
        <title>Genomic Encyclopedia of Type Strains, Phase IV (KMG-IV): sequencing the most valuable type-strain genomes for metagenomic binning, comparative biology and taxonomic classification.</title>
        <authorList>
            <person name="Goeker M."/>
        </authorList>
    </citation>
    <scope>NUCLEOTIDE SEQUENCE [LARGE SCALE GENOMIC DNA]</scope>
    <source>
        <strain evidence="3 4">DSM 103733</strain>
    </source>
</reference>
<dbReference type="RefSeq" id="WP_050059427.1">
    <property type="nucleotide sequence ID" value="NZ_JACHEK010000005.1"/>
</dbReference>
<dbReference type="OrthoDB" id="111499at2"/>
<sequence>MNKKLGKDARILLGVTVAAVCVIVIGAFFAPAQVDTDHTPSTFNSGSAGAKAAYLLLNRLGYRTERLDESAAALDHVDAPHATLILAEAPSLDYRKEKPPIADFLRLGGHVLATGESSAAMLPDSHIAQPNGLHTALCYTTPQGLSPLARAGRVAIEVPMRWSSNDATTRIDQLCGDDAVVIHYAVGKGEVIWWSSPLPLSNRGLREDPSLKLLLASVGPPGSLVIFDEYIHGARPDLWATASGTPVAAMGWQLAGVAILLVLSFGRRNGPLRALVSSPRTSPLEFAESMGDLYRKAGAVDVVTGCAERRLLHFLETQGGIPRERLRSAPEAIAATVAERFRYRGTGLAEDIKAAREAEFAKLAPKSALALVKRLDHHIANLTGLMKHSKSENPHGELRD</sequence>
<proteinExistence type="predicted"/>
<evidence type="ECO:0000256" key="1">
    <source>
        <dbReference type="SAM" id="Phobius"/>
    </source>
</evidence>
<feature type="transmembrane region" description="Helical" evidence="1">
    <location>
        <begin position="12"/>
        <end position="32"/>
    </location>
</feature>
<keyword evidence="1" id="KW-1133">Transmembrane helix</keyword>
<dbReference type="InterPro" id="IPR025646">
    <property type="entry name" value="DUF4350"/>
</dbReference>
<dbReference type="Proteomes" id="UP000538666">
    <property type="component" value="Unassembled WGS sequence"/>
</dbReference>
<dbReference type="AlphaFoldDB" id="A0A841JV57"/>
<evidence type="ECO:0000259" key="2">
    <source>
        <dbReference type="Pfam" id="PF14258"/>
    </source>
</evidence>
<evidence type="ECO:0000313" key="3">
    <source>
        <dbReference type="EMBL" id="MBB6145040.1"/>
    </source>
</evidence>
<keyword evidence="1" id="KW-0472">Membrane</keyword>
<accession>A0A841JV57</accession>
<dbReference type="Pfam" id="PF14258">
    <property type="entry name" value="DUF4350"/>
    <property type="match status" value="1"/>
</dbReference>
<protein>
    <recommendedName>
        <fullName evidence="2">DUF4350 domain-containing protein</fullName>
    </recommendedName>
</protein>